<feature type="signal peptide" evidence="12">
    <location>
        <begin position="1"/>
        <end position="22"/>
    </location>
</feature>
<evidence type="ECO:0000256" key="3">
    <source>
        <dbReference type="ARBA" id="ARBA00005798"/>
    </source>
</evidence>
<dbReference type="InterPro" id="IPR036941">
    <property type="entry name" value="Rcpt_L-dom_sf"/>
</dbReference>
<dbReference type="PANTHER" id="PTHR31018:SF3">
    <property type="entry name" value="RECEPTOR PROTEIN-TYROSINE KINASE"/>
    <property type="match status" value="1"/>
</dbReference>
<comment type="subcellular location">
    <subcellularLocation>
        <location evidence="2">Cell membrane</location>
        <topology evidence="2">Lipid-anchor</topology>
        <topology evidence="2">GPI-anchor</topology>
    </subcellularLocation>
    <subcellularLocation>
        <location evidence="1">Secreted</location>
        <location evidence="1">Cell wall</location>
    </subcellularLocation>
</comment>
<dbReference type="PANTHER" id="PTHR31018">
    <property type="entry name" value="SPORULATION-SPECIFIC PROTEIN-RELATED"/>
    <property type="match status" value="1"/>
</dbReference>
<evidence type="ECO:0000256" key="10">
    <source>
        <dbReference type="ARBA" id="ARBA00023288"/>
    </source>
</evidence>
<feature type="region of interest" description="Disordered" evidence="11">
    <location>
        <begin position="372"/>
        <end position="393"/>
    </location>
</feature>
<evidence type="ECO:0000256" key="5">
    <source>
        <dbReference type="ARBA" id="ARBA00022512"/>
    </source>
</evidence>
<dbReference type="InterPro" id="IPR051648">
    <property type="entry name" value="CWI-Assembly_Regulator"/>
</dbReference>
<evidence type="ECO:0000256" key="1">
    <source>
        <dbReference type="ARBA" id="ARBA00004191"/>
    </source>
</evidence>
<evidence type="ECO:0000256" key="7">
    <source>
        <dbReference type="ARBA" id="ARBA00022622"/>
    </source>
</evidence>
<keyword evidence="8 12" id="KW-0732">Signal</keyword>
<feature type="chain" id="PRO_5043876437" evidence="12">
    <location>
        <begin position="23"/>
        <end position="443"/>
    </location>
</feature>
<keyword evidence="5" id="KW-0134">Cell wall</keyword>
<dbReference type="SUPFAM" id="SSF52058">
    <property type="entry name" value="L domain-like"/>
    <property type="match status" value="3"/>
</dbReference>
<dbReference type="GO" id="GO:0009277">
    <property type="term" value="C:fungal-type cell wall"/>
    <property type="evidence" value="ECO:0007669"/>
    <property type="project" value="TreeGrafter"/>
</dbReference>
<evidence type="ECO:0000256" key="6">
    <source>
        <dbReference type="ARBA" id="ARBA00022525"/>
    </source>
</evidence>
<keyword evidence="9" id="KW-0325">Glycoprotein</keyword>
<evidence type="ECO:0000256" key="11">
    <source>
        <dbReference type="SAM" id="MobiDB-lite"/>
    </source>
</evidence>
<keyword evidence="10" id="KW-0449">Lipoprotein</keyword>
<dbReference type="GO" id="GO:0005886">
    <property type="term" value="C:plasma membrane"/>
    <property type="evidence" value="ECO:0007669"/>
    <property type="project" value="UniProtKB-SubCell"/>
</dbReference>
<keyword evidence="7" id="KW-0472">Membrane</keyword>
<evidence type="ECO:0000313" key="13">
    <source>
        <dbReference type="EMBL" id="GMM57441.1"/>
    </source>
</evidence>
<evidence type="ECO:0000313" key="14">
    <source>
        <dbReference type="Proteomes" id="UP001377567"/>
    </source>
</evidence>
<dbReference type="Proteomes" id="UP001377567">
    <property type="component" value="Unassembled WGS sequence"/>
</dbReference>
<evidence type="ECO:0000256" key="9">
    <source>
        <dbReference type="ARBA" id="ARBA00023180"/>
    </source>
</evidence>
<protein>
    <submittedName>
        <fullName evidence="13">Uncharacterized protein</fullName>
    </submittedName>
</protein>
<dbReference type="AlphaFoldDB" id="A0AAV5S1Z3"/>
<dbReference type="EMBL" id="BTGD01000013">
    <property type="protein sequence ID" value="GMM57441.1"/>
    <property type="molecule type" value="Genomic_DNA"/>
</dbReference>
<keyword evidence="7" id="KW-0336">GPI-anchor</keyword>
<keyword evidence="14" id="KW-1185">Reference proteome</keyword>
<evidence type="ECO:0000256" key="12">
    <source>
        <dbReference type="SAM" id="SignalP"/>
    </source>
</evidence>
<evidence type="ECO:0000256" key="8">
    <source>
        <dbReference type="ARBA" id="ARBA00022729"/>
    </source>
</evidence>
<name>A0AAV5S1Z3_MAUHU</name>
<accession>A0AAV5S1Z3</accession>
<sequence>MLYNKAVLSAALLSAAAAPAMAASSSSANSTATATSSSSIPSGCSLGSSATMTAQADLDKIAGCTELSGNLTITGDIGSAALANVKKLDGSLRLYNATDLVNFSADSLTVITGGLTLQELTVLNSASFGSLQQVDSITLLTLPAIDTFITNLQKANNIQVSDTTLESVDGFSTLKEVAELNINNNRNLASFNSSLQTVSDSLQISFNAESTQVSFNDLIWANNITLRDVESATFPKLETVNASLGFINNTIANISLAKLTKVGQTLSVTSNDELTYLDCSNLTSIGGGFVVANNTKLADISGFSNLQTIAGAVIVTGNFSTLDLSSLKSVRGGATIETSASNFSCSAIKKLQSNGAIQGDSFVCKNGAVSSSSSISSTSSGSRTSSNARSTSNANAAVSASGSSSAGSSSSTKSKKSKGVAAQDFASVNSVMGAVAAVAMALL</sequence>
<evidence type="ECO:0000256" key="2">
    <source>
        <dbReference type="ARBA" id="ARBA00004609"/>
    </source>
</evidence>
<proteinExistence type="inferred from homology"/>
<gene>
    <name evidence="13" type="ORF">DAKH74_040570</name>
</gene>
<dbReference type="GO" id="GO:0098552">
    <property type="term" value="C:side of membrane"/>
    <property type="evidence" value="ECO:0007669"/>
    <property type="project" value="UniProtKB-KW"/>
</dbReference>
<reference evidence="13 14" key="1">
    <citation type="journal article" date="2023" name="Elife">
        <title>Identification of key yeast species and microbe-microbe interactions impacting larval growth of Drosophila in the wild.</title>
        <authorList>
            <person name="Mure A."/>
            <person name="Sugiura Y."/>
            <person name="Maeda R."/>
            <person name="Honda K."/>
            <person name="Sakurai N."/>
            <person name="Takahashi Y."/>
            <person name="Watada M."/>
            <person name="Katoh T."/>
            <person name="Gotoh A."/>
            <person name="Gotoh Y."/>
            <person name="Taniguchi I."/>
            <person name="Nakamura K."/>
            <person name="Hayashi T."/>
            <person name="Katayama T."/>
            <person name="Uemura T."/>
            <person name="Hattori Y."/>
        </authorList>
    </citation>
    <scope>NUCLEOTIDE SEQUENCE [LARGE SCALE GENOMIC DNA]</scope>
    <source>
        <strain evidence="13 14">KH-74</strain>
    </source>
</reference>
<evidence type="ECO:0000256" key="4">
    <source>
        <dbReference type="ARBA" id="ARBA00022475"/>
    </source>
</evidence>
<organism evidence="13 14">
    <name type="scientific">Maudiozyma humilis</name>
    <name type="common">Sour dough yeast</name>
    <name type="synonym">Kazachstania humilis</name>
    <dbReference type="NCBI Taxonomy" id="51915"/>
    <lineage>
        <taxon>Eukaryota</taxon>
        <taxon>Fungi</taxon>
        <taxon>Dikarya</taxon>
        <taxon>Ascomycota</taxon>
        <taxon>Saccharomycotina</taxon>
        <taxon>Saccharomycetes</taxon>
        <taxon>Saccharomycetales</taxon>
        <taxon>Saccharomycetaceae</taxon>
        <taxon>Maudiozyma</taxon>
    </lineage>
</organism>
<keyword evidence="6" id="KW-0964">Secreted</keyword>
<dbReference type="Gene3D" id="3.80.20.20">
    <property type="entry name" value="Receptor L-domain"/>
    <property type="match status" value="2"/>
</dbReference>
<comment type="caution">
    <text evidence="13">The sequence shown here is derived from an EMBL/GenBank/DDBJ whole genome shotgun (WGS) entry which is preliminary data.</text>
</comment>
<dbReference type="GO" id="GO:0031505">
    <property type="term" value="P:fungal-type cell wall organization"/>
    <property type="evidence" value="ECO:0007669"/>
    <property type="project" value="TreeGrafter"/>
</dbReference>
<dbReference type="GO" id="GO:0009986">
    <property type="term" value="C:cell surface"/>
    <property type="evidence" value="ECO:0007669"/>
    <property type="project" value="TreeGrafter"/>
</dbReference>
<keyword evidence="4" id="KW-1003">Cell membrane</keyword>
<comment type="similarity">
    <text evidence="3">Belongs to the SPS2 family.</text>
</comment>